<dbReference type="EMBL" id="CM038913">
    <property type="protein sequence ID" value="KAH9558017.1"/>
    <property type="molecule type" value="Genomic_DNA"/>
</dbReference>
<proteinExistence type="predicted"/>
<protein>
    <submittedName>
        <fullName evidence="1">Uncharacterized protein</fullName>
    </submittedName>
</protein>
<evidence type="ECO:0000313" key="2">
    <source>
        <dbReference type="Proteomes" id="UP000828922"/>
    </source>
</evidence>
<sequence>MAVMARHVGEGGFTAVEAQFTGGRCGPLMKPTRTLSQEVAVLSPRSSVRRLNAPAAAAATAPPTQQIPIYSSSTTKFAQQQRSSKLLDSAMEKKAQTWVAATELDSDLLVKVADMSFHLHKFPLLSRSGRLNRLVFESRDTEKDCINMDDMPGGAVAFELAAKFCYGITVKITARNVAALRCAAEYLEMTEEYEKDNLVTRTEAFLTSEVLASWKKSIAVLQTCVKLLPWAKELQIVKRCIESVAWKACTDPRGIRWSYSSSSCSCSSCSSCVLSASPASTTSSSSTQWSSAVSCKQIPQDWWFQDISSLSLESFGYVMDAIRVKGMRPELIGSAIVYYAHEWLPDLHRMSASPSSKHGSPTSSRLDSPPPLPLHTSKLVGSRGLGLELGGSKELKKLPPAERNNRDLKQNCRTILDALVSMLPCQADAISCSAALRLLRAASLLNASQETMKELERRAGMQLENANLSDLLIPSFLHTSDTLYDTDIVQRILEQFLVQEHTGANKVKEAPSNGSIGKPPVAPLTAKMKVAKLIDSYLAEVARDSQLLCAKFQALAEALPDFSRVTDDGLYRAIDIYLKAHPGISEQERKRLCRIMDCQRLSLEACMHAAENERLPLRVVIQVLFSEQLKLRNAIMGSNFTQGHQPSDSPLKQESMGASQQVTLLGQSVHENSSTQMDIKALQQDVMFMKAKFMELHQDYSAVTQQLEKLTKQKAHQSSWVSGLKRLSHVFHHKEPSASASPLQMRSSRPWRNSIS</sequence>
<organism evidence="1 2">
    <name type="scientific">Sphagnum magellanicum</name>
    <dbReference type="NCBI Taxonomy" id="128215"/>
    <lineage>
        <taxon>Eukaryota</taxon>
        <taxon>Viridiplantae</taxon>
        <taxon>Streptophyta</taxon>
        <taxon>Embryophyta</taxon>
        <taxon>Bryophyta</taxon>
        <taxon>Sphagnophytina</taxon>
        <taxon>Sphagnopsida</taxon>
        <taxon>Sphagnales</taxon>
        <taxon>Sphagnaceae</taxon>
        <taxon>Sphagnum</taxon>
    </lineage>
</organism>
<reference evidence="2" key="1">
    <citation type="journal article" date="2022" name="New Phytol.">
        <title>Phylogenomic structure and speciation in an emerging model: the Sphagnum magellanicum complex (Bryophyta).</title>
        <authorList>
            <person name="Shaw A.J."/>
            <person name="Piatkowski B."/>
            <person name="Duffy A.M."/>
            <person name="Aguero B."/>
            <person name="Imwattana K."/>
            <person name="Nieto-Lugilde M."/>
            <person name="Healey A."/>
            <person name="Weston D.J."/>
            <person name="Patel M.N."/>
            <person name="Schmutz J."/>
            <person name="Grimwood J."/>
            <person name="Yavitt J.B."/>
            <person name="Hassel K."/>
            <person name="Stenoien H.K."/>
            <person name="Flatberg K.I."/>
            <person name="Bickford C.P."/>
            <person name="Hicks K.A."/>
        </authorList>
    </citation>
    <scope>NUCLEOTIDE SEQUENCE [LARGE SCALE GENOMIC DNA]</scope>
</reference>
<name>A0ACB8HP51_9BRYO</name>
<evidence type="ECO:0000313" key="1">
    <source>
        <dbReference type="EMBL" id="KAH9558017.1"/>
    </source>
</evidence>
<accession>A0ACB8HP51</accession>
<comment type="caution">
    <text evidence="1">The sequence shown here is derived from an EMBL/GenBank/DDBJ whole genome shotgun (WGS) entry which is preliminary data.</text>
</comment>
<dbReference type="Proteomes" id="UP000828922">
    <property type="component" value="Linkage Group LG07"/>
</dbReference>
<gene>
    <name evidence="1" type="ORF">CY35_07G115200</name>
</gene>
<keyword evidence="2" id="KW-1185">Reference proteome</keyword>